<evidence type="ECO:0000256" key="7">
    <source>
        <dbReference type="ARBA" id="ARBA00023295"/>
    </source>
</evidence>
<evidence type="ECO:0000256" key="3">
    <source>
        <dbReference type="ARBA" id="ARBA00012756"/>
    </source>
</evidence>
<evidence type="ECO:0000256" key="8">
    <source>
        <dbReference type="PIRNR" id="PIRNR001084"/>
    </source>
</evidence>
<comment type="similarity">
    <text evidence="2 8">Belongs to the glycosyl hydrolase 42 family.</text>
</comment>
<keyword evidence="4" id="KW-0479">Metal-binding</keyword>
<dbReference type="InterPro" id="IPR013780">
    <property type="entry name" value="Glyco_hydro_b"/>
</dbReference>
<evidence type="ECO:0000313" key="14">
    <source>
        <dbReference type="EMBL" id="SMF10257.1"/>
    </source>
</evidence>
<name>A0A1X7D7F8_TRICW</name>
<dbReference type="Pfam" id="PF02449">
    <property type="entry name" value="Glyco_hydro_42"/>
    <property type="match status" value="1"/>
</dbReference>
<dbReference type="RefSeq" id="WP_085225361.1">
    <property type="nucleotide sequence ID" value="NZ_BSQD01000002.1"/>
</dbReference>
<dbReference type="InterPro" id="IPR029062">
    <property type="entry name" value="Class_I_gatase-like"/>
</dbReference>
<feature type="domain" description="Beta-galactosidase trimerisation" evidence="12">
    <location>
        <begin position="409"/>
        <end position="602"/>
    </location>
</feature>
<dbReference type="Gene3D" id="3.20.20.80">
    <property type="entry name" value="Glycosidases"/>
    <property type="match status" value="1"/>
</dbReference>
<feature type="active site" description="Nucleophile" evidence="9">
    <location>
        <position position="314"/>
    </location>
</feature>
<dbReference type="SUPFAM" id="SSF52317">
    <property type="entry name" value="Class I glutamine amidotransferase-like"/>
    <property type="match status" value="1"/>
</dbReference>
<sequence>MHLGVCYYPEQWPRDKWKSDAKRMAALGITRVRIAEFAWSRMEPAPGCYDWAWLDTAIDTLAAEGLKVILGTPTAAPPKWLVDSHPDILPIARDGMPWQFGSRRHYDISSEVYREHCARIVEAMTRRYGQHPAVIAWQTDNELGCHNTLPSYSRAALQKFRRWLAARYGEIAALNMAWGNVFWSMEYRSFDEIELPLHTPTDANPAHVLDFRRFVSDEVADFHALQAKLIRAHSPGRDVLHNFMGFFTAFDHYVFAERGLDVAAWDSYPIPRTEVIGLPEEDKHRWARTGHPDVSAFSHDLYRGIGRGRMWVMEQQAGPVNWAPHNPVPAPGAVRLWTWEAFAHGAELVSYFRWRQCPYAQEQMHSGLNLPDDTLSPGGLEIRRAAEELAALKVQASAMQSSGSAHTAAKVALIFDYEADWMVETQRHGADFDYQQHVFEWYEALRSLGVDLDIVPAQADLSGYELVVAPTLPVVPTSLVTQIENGSTHWLFGPRTGSKTTAFAIEPNLPPGRLQAVLPVRVIQAESLRPSLAPGMAFDGVQGHARKWRDHAEPGPGVEVLAAFDDGVPAVLRRARVTMLAASVDSPLLRAVLAESARQAGIATVALASGVRTRKRDGVCFAFNYGGAPQPAPAPEDARFVLGGPIIGPVDVAAWIEER</sequence>
<gene>
    <name evidence="14" type="ORF">SAMN06295900_102493</name>
</gene>
<proteinExistence type="inferred from homology"/>
<evidence type="ECO:0000259" key="12">
    <source>
        <dbReference type="Pfam" id="PF08532"/>
    </source>
</evidence>
<dbReference type="STRING" id="28094.SAMN06295900_102493"/>
<evidence type="ECO:0000256" key="1">
    <source>
        <dbReference type="ARBA" id="ARBA00001412"/>
    </source>
</evidence>
<keyword evidence="15" id="KW-1185">Reference proteome</keyword>
<evidence type="ECO:0000313" key="15">
    <source>
        <dbReference type="Proteomes" id="UP000192911"/>
    </source>
</evidence>
<dbReference type="EC" id="3.2.1.23" evidence="3 8"/>
<dbReference type="Pfam" id="PF08532">
    <property type="entry name" value="Glyco_hydro_42M"/>
    <property type="match status" value="1"/>
</dbReference>
<feature type="active site" description="Proton donor" evidence="9">
    <location>
        <position position="142"/>
    </location>
</feature>
<feature type="domain" description="Glycoside hydrolase family 42 N-terminal" evidence="11">
    <location>
        <begin position="6"/>
        <end position="391"/>
    </location>
</feature>
<dbReference type="InterPro" id="IPR017853">
    <property type="entry name" value="GH"/>
</dbReference>
<evidence type="ECO:0000256" key="5">
    <source>
        <dbReference type="ARBA" id="ARBA00022801"/>
    </source>
</evidence>
<dbReference type="Gene3D" id="2.60.40.1180">
    <property type="entry name" value="Golgi alpha-mannosidase II"/>
    <property type="match status" value="1"/>
</dbReference>
<dbReference type="Proteomes" id="UP000192911">
    <property type="component" value="Unassembled WGS sequence"/>
</dbReference>
<comment type="catalytic activity">
    <reaction evidence="1 8">
        <text>Hydrolysis of terminal non-reducing beta-D-galactose residues in beta-D-galactosides.</text>
        <dbReference type="EC" id="3.2.1.23"/>
    </reaction>
</comment>
<dbReference type="GO" id="GO:0046872">
    <property type="term" value="F:metal ion binding"/>
    <property type="evidence" value="ECO:0007669"/>
    <property type="project" value="UniProtKB-KW"/>
</dbReference>
<dbReference type="EMBL" id="FXAH01000002">
    <property type="protein sequence ID" value="SMF10257.1"/>
    <property type="molecule type" value="Genomic_DNA"/>
</dbReference>
<dbReference type="GO" id="GO:0004565">
    <property type="term" value="F:beta-galactosidase activity"/>
    <property type="evidence" value="ECO:0007669"/>
    <property type="project" value="UniProtKB-EC"/>
</dbReference>
<dbReference type="InterPro" id="IPR013739">
    <property type="entry name" value="Beta_galactosidase_C"/>
</dbReference>
<evidence type="ECO:0000256" key="4">
    <source>
        <dbReference type="ARBA" id="ARBA00022723"/>
    </source>
</evidence>
<dbReference type="Pfam" id="PF08533">
    <property type="entry name" value="Glyco_hydro_42C"/>
    <property type="match status" value="1"/>
</dbReference>
<evidence type="ECO:0000256" key="9">
    <source>
        <dbReference type="PIRSR" id="PIRSR001084-1"/>
    </source>
</evidence>
<evidence type="ECO:0000256" key="6">
    <source>
        <dbReference type="ARBA" id="ARBA00022833"/>
    </source>
</evidence>
<dbReference type="CDD" id="cd03143">
    <property type="entry name" value="A4_beta-galactosidase_middle_domain"/>
    <property type="match status" value="1"/>
</dbReference>
<dbReference type="AlphaFoldDB" id="A0A1X7D7F8"/>
<dbReference type="InterPro" id="IPR003476">
    <property type="entry name" value="Glyco_hydro_42"/>
</dbReference>
<dbReference type="Gene3D" id="3.40.50.880">
    <property type="match status" value="1"/>
</dbReference>
<protein>
    <recommendedName>
        <fullName evidence="3 8">Beta-galactosidase</fullName>
        <shortName evidence="8">Beta-gal</shortName>
        <ecNumber evidence="3 8">3.2.1.23</ecNumber>
    </recommendedName>
</protein>
<organism evidence="14 15">
    <name type="scientific">Trinickia caryophylli</name>
    <name type="common">Paraburkholderia caryophylli</name>
    <dbReference type="NCBI Taxonomy" id="28094"/>
    <lineage>
        <taxon>Bacteria</taxon>
        <taxon>Pseudomonadati</taxon>
        <taxon>Pseudomonadota</taxon>
        <taxon>Betaproteobacteria</taxon>
        <taxon>Burkholderiales</taxon>
        <taxon>Burkholderiaceae</taxon>
        <taxon>Trinickia</taxon>
    </lineage>
</organism>
<keyword evidence="5 8" id="KW-0378">Hydrolase</keyword>
<evidence type="ECO:0000256" key="2">
    <source>
        <dbReference type="ARBA" id="ARBA00005940"/>
    </source>
</evidence>
<dbReference type="InterPro" id="IPR013738">
    <property type="entry name" value="Beta_galactosidase_Trimer"/>
</dbReference>
<evidence type="ECO:0000256" key="10">
    <source>
        <dbReference type="PIRSR" id="PIRSR001084-2"/>
    </source>
</evidence>
<dbReference type="GO" id="GO:0009341">
    <property type="term" value="C:beta-galactosidase complex"/>
    <property type="evidence" value="ECO:0007669"/>
    <property type="project" value="InterPro"/>
</dbReference>
<keyword evidence="6" id="KW-0862">Zinc</keyword>
<dbReference type="InterPro" id="IPR013529">
    <property type="entry name" value="Glyco_hydro_42_N"/>
</dbReference>
<dbReference type="PANTHER" id="PTHR36447:SF2">
    <property type="entry name" value="BETA-GALACTOSIDASE YESZ"/>
    <property type="match status" value="1"/>
</dbReference>
<evidence type="ECO:0000259" key="11">
    <source>
        <dbReference type="Pfam" id="PF02449"/>
    </source>
</evidence>
<accession>A0A1X7D7F8</accession>
<feature type="domain" description="Beta-galactosidase C-terminal" evidence="13">
    <location>
        <begin position="610"/>
        <end position="653"/>
    </location>
</feature>
<feature type="binding site" evidence="10">
    <location>
        <position position="103"/>
    </location>
    <ligand>
        <name>substrate</name>
    </ligand>
</feature>
<feature type="binding site" evidence="10">
    <location>
        <position position="141"/>
    </location>
    <ligand>
        <name>substrate</name>
    </ligand>
</feature>
<dbReference type="GO" id="GO:0006012">
    <property type="term" value="P:galactose metabolic process"/>
    <property type="evidence" value="ECO:0007669"/>
    <property type="project" value="InterPro"/>
</dbReference>
<dbReference type="PANTHER" id="PTHR36447">
    <property type="entry name" value="BETA-GALACTOSIDASE GANA"/>
    <property type="match status" value="1"/>
</dbReference>
<dbReference type="SUPFAM" id="SSF51445">
    <property type="entry name" value="(Trans)glycosidases"/>
    <property type="match status" value="1"/>
</dbReference>
<dbReference type="GeneID" id="95552189"/>
<dbReference type="SUPFAM" id="SSF51011">
    <property type="entry name" value="Glycosyl hydrolase domain"/>
    <property type="match status" value="1"/>
</dbReference>
<keyword evidence="7 8" id="KW-0326">Glycosidase</keyword>
<feature type="binding site" evidence="10">
    <location>
        <position position="322"/>
    </location>
    <ligand>
        <name>substrate</name>
    </ligand>
</feature>
<dbReference type="PIRSF" id="PIRSF001084">
    <property type="entry name" value="B-galactosidase"/>
    <property type="match status" value="1"/>
</dbReference>
<evidence type="ECO:0000259" key="13">
    <source>
        <dbReference type="Pfam" id="PF08533"/>
    </source>
</evidence>
<dbReference type="OrthoDB" id="9800974at2"/>
<reference evidence="15" key="1">
    <citation type="submission" date="2017-04" db="EMBL/GenBank/DDBJ databases">
        <authorList>
            <person name="Varghese N."/>
            <person name="Submissions S."/>
        </authorList>
    </citation>
    <scope>NUCLEOTIDE SEQUENCE [LARGE SCALE GENOMIC DNA]</scope>
    <source>
        <strain evidence="15">Ballard 720</strain>
    </source>
</reference>